<keyword evidence="3" id="KW-1185">Reference proteome</keyword>
<dbReference type="Proteomes" id="UP000772196">
    <property type="component" value="Unassembled WGS sequence"/>
</dbReference>
<evidence type="ECO:0000256" key="1">
    <source>
        <dbReference type="SAM" id="MobiDB-lite"/>
    </source>
</evidence>
<dbReference type="EMBL" id="JAAWWP010000001">
    <property type="protein sequence ID" value="NKI39846.1"/>
    <property type="molecule type" value="Genomic_DNA"/>
</dbReference>
<reference evidence="2 3" key="1">
    <citation type="submission" date="2020-04" db="EMBL/GenBank/DDBJ databases">
        <title>Phylogenetic Diversity and Antibacterial Activity against Ralstonia solanacearum of Endophytic Actinomycete Isolated from Moss.</title>
        <authorList>
            <person name="Zhuang X."/>
        </authorList>
    </citation>
    <scope>NUCLEOTIDE SEQUENCE [LARGE SCALE GENOMIC DNA]</scope>
    <source>
        <strain evidence="2 3">LD120</strain>
    </source>
</reference>
<name>A0ABX1GUV1_9ACTN</name>
<evidence type="ECO:0000313" key="2">
    <source>
        <dbReference type="EMBL" id="NKI39846.1"/>
    </source>
</evidence>
<protein>
    <submittedName>
        <fullName evidence="2">Uncharacterized protein</fullName>
    </submittedName>
</protein>
<gene>
    <name evidence="2" type="ORF">HFV08_00990</name>
</gene>
<feature type="region of interest" description="Disordered" evidence="1">
    <location>
        <begin position="59"/>
        <end position="88"/>
    </location>
</feature>
<organism evidence="2 3">
    <name type="scientific">Streptomyces physcomitrii</name>
    <dbReference type="NCBI Taxonomy" id="2724184"/>
    <lineage>
        <taxon>Bacteria</taxon>
        <taxon>Bacillati</taxon>
        <taxon>Actinomycetota</taxon>
        <taxon>Actinomycetes</taxon>
        <taxon>Kitasatosporales</taxon>
        <taxon>Streptomycetaceae</taxon>
        <taxon>Streptomyces</taxon>
    </lineage>
</organism>
<comment type="caution">
    <text evidence="2">The sequence shown here is derived from an EMBL/GenBank/DDBJ whole genome shotgun (WGS) entry which is preliminary data.</text>
</comment>
<sequence>MVTVPSRQGLEAVDILRRQSCEGVGPVLHDDDHDTLSFVVPRGTAECWDVPGSDCTRTAGGGLPLGRAAEAPPKGTDWLVPPGDADPVTDPAELRAALGEAARTIEAADNCR</sequence>
<evidence type="ECO:0000313" key="3">
    <source>
        <dbReference type="Proteomes" id="UP000772196"/>
    </source>
</evidence>
<proteinExistence type="predicted"/>
<accession>A0ABX1GUV1</accession>